<name>A0A150HNI1_9GAMM</name>
<dbReference type="Proteomes" id="UP000075680">
    <property type="component" value="Unassembled WGS sequence"/>
</dbReference>
<evidence type="ECO:0000313" key="2">
    <source>
        <dbReference type="Proteomes" id="UP000075680"/>
    </source>
</evidence>
<gene>
    <name evidence="1" type="ORF">AVENLUH5627_01873</name>
</gene>
<dbReference type="PATRIC" id="fig|52133.18.peg.1952"/>
<evidence type="ECO:0000313" key="1">
    <source>
        <dbReference type="EMBL" id="KXZ68113.1"/>
    </source>
</evidence>
<dbReference type="AlphaFoldDB" id="A0A150HNI1"/>
<protein>
    <recommendedName>
        <fullName evidence="3">Hemin receptor</fullName>
    </recommendedName>
</protein>
<organism evidence="1 2">
    <name type="scientific">Acinetobacter venetianus</name>
    <dbReference type="NCBI Taxonomy" id="52133"/>
    <lineage>
        <taxon>Bacteria</taxon>
        <taxon>Pseudomonadati</taxon>
        <taxon>Pseudomonadota</taxon>
        <taxon>Gammaproteobacteria</taxon>
        <taxon>Moraxellales</taxon>
        <taxon>Moraxellaceae</taxon>
        <taxon>Acinetobacter</taxon>
    </lineage>
</organism>
<dbReference type="RefSeq" id="WP_061518865.1">
    <property type="nucleotide sequence ID" value="NZ_JRUE01000170.1"/>
</dbReference>
<sequence length="124" mass="14371">MAIELPPTLGPHEGRELELLLSGEKPIALFYEEVPDEFLSHLTSDNLKKIMKTFPTQHANKTITFCLIYKNAPKSHLNELLSILEQSLLQKGFQPTIERRIGQLLGYRKIDIEYYLNHIARRLQ</sequence>
<accession>A0A150HNI1</accession>
<dbReference type="EMBL" id="JRUE01000170">
    <property type="protein sequence ID" value="KXZ68113.1"/>
    <property type="molecule type" value="Genomic_DNA"/>
</dbReference>
<evidence type="ECO:0008006" key="3">
    <source>
        <dbReference type="Google" id="ProtNLM"/>
    </source>
</evidence>
<proteinExistence type="predicted"/>
<reference evidence="1 2" key="1">
    <citation type="journal article" date="2016" name="Sci. Rep.">
        <title>Genomic and phenotypic characterization of the species Acinetobacter venetianus.</title>
        <authorList>
            <person name="Fondi M."/>
            <person name="Maida I."/>
            <person name="Perrin E."/>
            <person name="Orlandini V."/>
            <person name="La Torre L."/>
            <person name="Bosi E."/>
            <person name="Negroni A."/>
            <person name="Zanaroli G."/>
            <person name="Fava F."/>
            <person name="Decorosi F."/>
            <person name="Giovannetti L."/>
            <person name="Viti C."/>
            <person name="Vaneechoutte M."/>
            <person name="Dijkshoorn L."/>
            <person name="Fani R."/>
        </authorList>
    </citation>
    <scope>NUCLEOTIDE SEQUENCE [LARGE SCALE GENOMIC DNA]</scope>
    <source>
        <strain evidence="1 2">LUH5627</strain>
    </source>
</reference>
<comment type="caution">
    <text evidence="1">The sequence shown here is derived from an EMBL/GenBank/DDBJ whole genome shotgun (WGS) entry which is preliminary data.</text>
</comment>